<organism evidence="1 2">
    <name type="scientific">Nezara viridula</name>
    <name type="common">Southern green stink bug</name>
    <name type="synonym">Cimex viridulus</name>
    <dbReference type="NCBI Taxonomy" id="85310"/>
    <lineage>
        <taxon>Eukaryota</taxon>
        <taxon>Metazoa</taxon>
        <taxon>Ecdysozoa</taxon>
        <taxon>Arthropoda</taxon>
        <taxon>Hexapoda</taxon>
        <taxon>Insecta</taxon>
        <taxon>Pterygota</taxon>
        <taxon>Neoptera</taxon>
        <taxon>Paraneoptera</taxon>
        <taxon>Hemiptera</taxon>
        <taxon>Heteroptera</taxon>
        <taxon>Panheteroptera</taxon>
        <taxon>Pentatomomorpha</taxon>
        <taxon>Pentatomoidea</taxon>
        <taxon>Pentatomidae</taxon>
        <taxon>Pentatominae</taxon>
        <taxon>Nezara</taxon>
    </lineage>
</organism>
<gene>
    <name evidence="1" type="ORF">NEZAVI_LOCUS1494</name>
</gene>
<keyword evidence="2" id="KW-1185">Reference proteome</keyword>
<name>A0A9P0GXZ6_NEZVI</name>
<sequence>MGDSKSFFQSLKILEACSIDNDFHELIDRETRLNILKQGPKAGPQLIVKCLMNIITDDILGSTSPRCSYPQNAQCNISEITLSAVKALSYYGLRDVNWIIPYAEAASCKLLENNGKPIPQQNDNIVVEYVNRPPVKNVNPRSLLRNNQALKRKFI</sequence>
<dbReference type="AlphaFoldDB" id="A0A9P0GXZ6"/>
<accession>A0A9P0GXZ6</accession>
<dbReference type="Proteomes" id="UP001152798">
    <property type="component" value="Chromosome 1"/>
</dbReference>
<evidence type="ECO:0000313" key="2">
    <source>
        <dbReference type="Proteomes" id="UP001152798"/>
    </source>
</evidence>
<reference evidence="1" key="1">
    <citation type="submission" date="2022-01" db="EMBL/GenBank/DDBJ databases">
        <authorList>
            <person name="King R."/>
        </authorList>
    </citation>
    <scope>NUCLEOTIDE SEQUENCE</scope>
</reference>
<evidence type="ECO:0000313" key="1">
    <source>
        <dbReference type="EMBL" id="CAH1390268.1"/>
    </source>
</evidence>
<protein>
    <submittedName>
        <fullName evidence="1">Uncharacterized protein</fullName>
    </submittedName>
</protein>
<dbReference type="EMBL" id="OV725077">
    <property type="protein sequence ID" value="CAH1390268.1"/>
    <property type="molecule type" value="Genomic_DNA"/>
</dbReference>
<dbReference type="OrthoDB" id="6595537at2759"/>
<proteinExistence type="predicted"/>